<keyword evidence="5" id="KW-0862">Zinc</keyword>
<evidence type="ECO:0000313" key="13">
    <source>
        <dbReference type="EMBL" id="KAG7457679.1"/>
    </source>
</evidence>
<proteinExistence type="predicted"/>
<keyword evidence="9" id="KW-0539">Nucleus</keyword>
<dbReference type="GO" id="GO:0002682">
    <property type="term" value="P:regulation of immune system process"/>
    <property type="evidence" value="ECO:0007669"/>
    <property type="project" value="TreeGrafter"/>
</dbReference>
<accession>A0A9D3PEV4</accession>
<feature type="domain" description="C2H2-type" evidence="12">
    <location>
        <begin position="314"/>
        <end position="341"/>
    </location>
</feature>
<dbReference type="PROSITE" id="PS50157">
    <property type="entry name" value="ZINC_FINGER_C2H2_2"/>
    <property type="match status" value="7"/>
</dbReference>
<dbReference type="FunFam" id="3.30.160.60:FF:000251">
    <property type="entry name" value="FEZ family zinc finger 2"/>
    <property type="match status" value="1"/>
</dbReference>
<feature type="compositionally biased region" description="Polar residues" evidence="11">
    <location>
        <begin position="110"/>
        <end position="123"/>
    </location>
</feature>
<evidence type="ECO:0000256" key="2">
    <source>
        <dbReference type="ARBA" id="ARBA00022723"/>
    </source>
</evidence>
<evidence type="ECO:0000256" key="4">
    <source>
        <dbReference type="ARBA" id="ARBA00022771"/>
    </source>
</evidence>
<dbReference type="Proteomes" id="UP001046870">
    <property type="component" value="Chromosome 21"/>
</dbReference>
<dbReference type="GO" id="GO:0008270">
    <property type="term" value="F:zinc ion binding"/>
    <property type="evidence" value="ECO:0007669"/>
    <property type="project" value="UniProtKB-KW"/>
</dbReference>
<feature type="region of interest" description="Disordered" evidence="11">
    <location>
        <begin position="1"/>
        <end position="74"/>
    </location>
</feature>
<dbReference type="OrthoDB" id="8113227at2759"/>
<evidence type="ECO:0000256" key="10">
    <source>
        <dbReference type="PROSITE-ProRule" id="PRU00042"/>
    </source>
</evidence>
<comment type="subcellular location">
    <subcellularLocation>
        <location evidence="1">Nucleus</location>
    </subcellularLocation>
</comment>
<dbReference type="AlphaFoldDB" id="A0A9D3PEV4"/>
<keyword evidence="8" id="KW-0804">Transcription</keyword>
<keyword evidence="3" id="KW-0677">Repeat</keyword>
<feature type="compositionally biased region" description="Basic and acidic residues" evidence="11">
    <location>
        <begin position="541"/>
        <end position="555"/>
    </location>
</feature>
<keyword evidence="14" id="KW-1185">Reference proteome</keyword>
<evidence type="ECO:0000313" key="14">
    <source>
        <dbReference type="Proteomes" id="UP001046870"/>
    </source>
</evidence>
<feature type="domain" description="C2H2-type" evidence="12">
    <location>
        <begin position="256"/>
        <end position="283"/>
    </location>
</feature>
<feature type="domain" description="C2H2-type" evidence="12">
    <location>
        <begin position="225"/>
        <end position="252"/>
    </location>
</feature>
<dbReference type="GO" id="GO:0001227">
    <property type="term" value="F:DNA-binding transcription repressor activity, RNA polymerase II-specific"/>
    <property type="evidence" value="ECO:0007669"/>
    <property type="project" value="TreeGrafter"/>
</dbReference>
<dbReference type="SUPFAM" id="SSF57667">
    <property type="entry name" value="beta-beta-alpha zinc fingers"/>
    <property type="match status" value="4"/>
</dbReference>
<dbReference type="Pfam" id="PF00096">
    <property type="entry name" value="zf-C2H2"/>
    <property type="match status" value="4"/>
</dbReference>
<dbReference type="PROSITE" id="PS00028">
    <property type="entry name" value="ZINC_FINGER_C2H2_1"/>
    <property type="match status" value="7"/>
</dbReference>
<dbReference type="FunFam" id="3.30.160.60:FF:001049">
    <property type="entry name" value="zinc finger protein 319"/>
    <property type="match status" value="1"/>
</dbReference>
<organism evidence="13 14">
    <name type="scientific">Megalops atlanticus</name>
    <name type="common">Tarpon</name>
    <name type="synonym">Clupea gigantea</name>
    <dbReference type="NCBI Taxonomy" id="7932"/>
    <lineage>
        <taxon>Eukaryota</taxon>
        <taxon>Metazoa</taxon>
        <taxon>Chordata</taxon>
        <taxon>Craniata</taxon>
        <taxon>Vertebrata</taxon>
        <taxon>Euteleostomi</taxon>
        <taxon>Actinopterygii</taxon>
        <taxon>Neopterygii</taxon>
        <taxon>Teleostei</taxon>
        <taxon>Elopiformes</taxon>
        <taxon>Megalopidae</taxon>
        <taxon>Megalops</taxon>
    </lineage>
</organism>
<reference evidence="13" key="1">
    <citation type="submission" date="2021-01" db="EMBL/GenBank/DDBJ databases">
        <authorList>
            <person name="Zahm M."/>
            <person name="Roques C."/>
            <person name="Cabau C."/>
            <person name="Klopp C."/>
            <person name="Donnadieu C."/>
            <person name="Jouanno E."/>
            <person name="Lampietro C."/>
            <person name="Louis A."/>
            <person name="Herpin A."/>
            <person name="Echchiki A."/>
            <person name="Berthelot C."/>
            <person name="Parey E."/>
            <person name="Roest-Crollius H."/>
            <person name="Braasch I."/>
            <person name="Postlethwait J."/>
            <person name="Bobe J."/>
            <person name="Montfort J."/>
            <person name="Bouchez O."/>
            <person name="Begum T."/>
            <person name="Mejri S."/>
            <person name="Adams A."/>
            <person name="Chen W.-J."/>
            <person name="Guiguen Y."/>
        </authorList>
    </citation>
    <scope>NUCLEOTIDE SEQUENCE</scope>
    <source>
        <strain evidence="13">YG-15Mar2019-1</strain>
        <tissue evidence="13">Brain</tissue>
    </source>
</reference>
<feature type="domain" description="C2H2-type" evidence="12">
    <location>
        <begin position="286"/>
        <end position="313"/>
    </location>
</feature>
<evidence type="ECO:0000256" key="8">
    <source>
        <dbReference type="ARBA" id="ARBA00023163"/>
    </source>
</evidence>
<feature type="domain" description="C2H2-type" evidence="12">
    <location>
        <begin position="370"/>
        <end position="397"/>
    </location>
</feature>
<dbReference type="GO" id="GO:0001228">
    <property type="term" value="F:DNA-binding transcription activator activity, RNA polymerase II-specific"/>
    <property type="evidence" value="ECO:0007669"/>
    <property type="project" value="TreeGrafter"/>
</dbReference>
<evidence type="ECO:0000259" key="12">
    <source>
        <dbReference type="PROSITE" id="PS50157"/>
    </source>
</evidence>
<evidence type="ECO:0000256" key="6">
    <source>
        <dbReference type="ARBA" id="ARBA00023015"/>
    </source>
</evidence>
<protein>
    <recommendedName>
        <fullName evidence="12">C2H2-type domain-containing protein</fullName>
    </recommendedName>
</protein>
<dbReference type="InterPro" id="IPR013087">
    <property type="entry name" value="Znf_C2H2_type"/>
</dbReference>
<evidence type="ECO:0000256" key="7">
    <source>
        <dbReference type="ARBA" id="ARBA00023125"/>
    </source>
</evidence>
<feature type="domain" description="C2H2-type" evidence="12">
    <location>
        <begin position="398"/>
        <end position="421"/>
    </location>
</feature>
<dbReference type="FunFam" id="3.30.160.60:FF:000557">
    <property type="entry name" value="zinc finger and SCAN domain-containing protein 29"/>
    <property type="match status" value="1"/>
</dbReference>
<name>A0A9D3PEV4_MEGAT</name>
<evidence type="ECO:0000256" key="9">
    <source>
        <dbReference type="ARBA" id="ARBA00023242"/>
    </source>
</evidence>
<evidence type="ECO:0000256" key="1">
    <source>
        <dbReference type="ARBA" id="ARBA00004123"/>
    </source>
</evidence>
<evidence type="ECO:0000256" key="11">
    <source>
        <dbReference type="SAM" id="MobiDB-lite"/>
    </source>
</evidence>
<dbReference type="InterPro" id="IPR036236">
    <property type="entry name" value="Znf_C2H2_sf"/>
</dbReference>
<gene>
    <name evidence="13" type="ORF">MATL_G00229930</name>
</gene>
<dbReference type="PANTHER" id="PTHR24399:SF31">
    <property type="entry name" value="ZINC FINGER PROTEIN PLAGL1"/>
    <property type="match status" value="1"/>
</dbReference>
<evidence type="ECO:0000256" key="3">
    <source>
        <dbReference type="ARBA" id="ARBA00022737"/>
    </source>
</evidence>
<dbReference type="GO" id="GO:0005654">
    <property type="term" value="C:nucleoplasm"/>
    <property type="evidence" value="ECO:0007669"/>
    <property type="project" value="TreeGrafter"/>
</dbReference>
<feature type="domain" description="C2H2-type" evidence="12">
    <location>
        <begin position="342"/>
        <end position="369"/>
    </location>
</feature>
<dbReference type="SMART" id="SM00355">
    <property type="entry name" value="ZnF_C2H2"/>
    <property type="match status" value="7"/>
</dbReference>
<dbReference type="FunFam" id="3.30.160.60:FF:000495">
    <property type="entry name" value="zinc finger protein 668"/>
    <property type="match status" value="1"/>
</dbReference>
<keyword evidence="6" id="KW-0805">Transcription regulation</keyword>
<feature type="compositionally biased region" description="Polar residues" evidence="11">
    <location>
        <begin position="461"/>
        <end position="494"/>
    </location>
</feature>
<dbReference type="EMBL" id="JAFDVH010000021">
    <property type="protein sequence ID" value="KAG7457679.1"/>
    <property type="molecule type" value="Genomic_DNA"/>
</dbReference>
<feature type="region of interest" description="Disordered" evidence="11">
    <location>
        <begin position="460"/>
        <end position="603"/>
    </location>
</feature>
<feature type="compositionally biased region" description="Low complexity" evidence="11">
    <location>
        <begin position="498"/>
        <end position="513"/>
    </location>
</feature>
<keyword evidence="4 10" id="KW-0863">Zinc-finger</keyword>
<keyword evidence="7" id="KW-0238">DNA-binding</keyword>
<feature type="compositionally biased region" description="Polar residues" evidence="11">
    <location>
        <begin position="174"/>
        <end position="185"/>
    </location>
</feature>
<dbReference type="Gene3D" id="3.30.160.60">
    <property type="entry name" value="Classic Zinc Finger"/>
    <property type="match status" value="6"/>
</dbReference>
<evidence type="ECO:0000256" key="5">
    <source>
        <dbReference type="ARBA" id="ARBA00022833"/>
    </source>
</evidence>
<feature type="region of interest" description="Disordered" evidence="11">
    <location>
        <begin position="153"/>
        <end position="185"/>
    </location>
</feature>
<comment type="caution">
    <text evidence="13">The sequence shown here is derived from an EMBL/GenBank/DDBJ whole genome shotgun (WGS) entry which is preliminary data.</text>
</comment>
<dbReference type="GO" id="GO:0001817">
    <property type="term" value="P:regulation of cytokine production"/>
    <property type="evidence" value="ECO:0007669"/>
    <property type="project" value="TreeGrafter"/>
</dbReference>
<keyword evidence="2" id="KW-0479">Metal-binding</keyword>
<dbReference type="PANTHER" id="PTHR24399">
    <property type="entry name" value="ZINC FINGER AND BTB DOMAIN-CONTAINING"/>
    <property type="match status" value="1"/>
</dbReference>
<dbReference type="FunFam" id="3.30.160.60:FF:002343">
    <property type="entry name" value="Zinc finger protein 33A"/>
    <property type="match status" value="1"/>
</dbReference>
<sequence>MRQFGEPMASHSFKDGVQQEALRSTREAAGHKSVGLKAAPAAPVVLSRPPQIKLPPNYSLQLQPEPGEQGREEGLSCSCGQPYQQHARAGPGCLLSPSFHTFLSLKPREGTTSSRTKPPQSDRNCLPKDSSAGPVDLGLGLGLVMSLEEAASDPTCPFVPEHGQRPSKQRGQDSEVQSPVSVQDSPPQVHAVPCLCFQTRAQLLCHNQSSPPETAPPLPQSPAPFPCLSCHRTFQTCAQLLRHQQSHGQQEGATQHLCMHCAASFPRPSQLLQHQRSQHASKPCGFLCTECGRAFNSHSNLRIHLNVHTGARPYACDDCGKSFSQSGALRVHRRIHTGERPYTCTYCGRGFSNLAGLRAHERTHTGEKPYPCPQCGKCFTQSGALKIHTRIHTGERPFICGHCGKGFSSHSGIRFHHRTVHGVALKAGMGKVTGAQPGSSPGTSPSAVSTVGPCAGASLGPLTNSKLSPPTTVYPNANTSVSPGTNTKTSNSPSMDVASTSLSGPASPSGSSSDLRTGRKALPKAGGDSQNSGLDLTLGSAERERRMLLGERDGYGGKGQDAPPRNGHRVPERHPTQGAETGGEGGVQDKERLEGEMVDSLLQ</sequence>
<dbReference type="GO" id="GO:0000978">
    <property type="term" value="F:RNA polymerase II cis-regulatory region sequence-specific DNA binding"/>
    <property type="evidence" value="ECO:0007669"/>
    <property type="project" value="TreeGrafter"/>
</dbReference>
<feature type="region of interest" description="Disordered" evidence="11">
    <location>
        <begin position="107"/>
        <end position="133"/>
    </location>
</feature>